<sequence>MILHSVTVNIDKALELEWLQWMKNVHIPEIMATGLPMGNKVLKLLTEIDNEGTTFSCQYYFQTMEDYFTFDQLHAKEFQDKHHLRFLNRYVSFRTLLEEV</sequence>
<evidence type="ECO:0000313" key="2">
    <source>
        <dbReference type="Proteomes" id="UP000251993"/>
    </source>
</evidence>
<name>A0A344TKQ0_9BACT</name>
<dbReference type="RefSeq" id="WP_114068005.1">
    <property type="nucleotide sequence ID" value="NZ_CP030850.1"/>
</dbReference>
<dbReference type="Proteomes" id="UP000251993">
    <property type="component" value="Chromosome"/>
</dbReference>
<proteinExistence type="predicted"/>
<organism evidence="1 2">
    <name type="scientific">Runella rosea</name>
    <dbReference type="NCBI Taxonomy" id="2259595"/>
    <lineage>
        <taxon>Bacteria</taxon>
        <taxon>Pseudomonadati</taxon>
        <taxon>Bacteroidota</taxon>
        <taxon>Cytophagia</taxon>
        <taxon>Cytophagales</taxon>
        <taxon>Spirosomataceae</taxon>
        <taxon>Runella</taxon>
    </lineage>
</organism>
<evidence type="ECO:0000313" key="1">
    <source>
        <dbReference type="EMBL" id="AXE19221.1"/>
    </source>
</evidence>
<dbReference type="OrthoDB" id="1121837at2"/>
<dbReference type="InterPro" id="IPR025563">
    <property type="entry name" value="DUF4286"/>
</dbReference>
<dbReference type="EMBL" id="CP030850">
    <property type="protein sequence ID" value="AXE19221.1"/>
    <property type="molecule type" value="Genomic_DNA"/>
</dbReference>
<keyword evidence="2" id="KW-1185">Reference proteome</keyword>
<accession>A0A344TKQ0</accession>
<dbReference type="Pfam" id="PF14114">
    <property type="entry name" value="DUF4286"/>
    <property type="match status" value="1"/>
</dbReference>
<dbReference type="AlphaFoldDB" id="A0A344TKQ0"/>
<gene>
    <name evidence="1" type="ORF">DR864_16420</name>
</gene>
<reference evidence="1 2" key="1">
    <citation type="submission" date="2018-07" db="EMBL/GenBank/DDBJ databases">
        <title>Genome sequencing of Runella.</title>
        <authorList>
            <person name="Baek M.-G."/>
            <person name="Yi H."/>
        </authorList>
    </citation>
    <scope>NUCLEOTIDE SEQUENCE [LARGE SCALE GENOMIC DNA]</scope>
    <source>
        <strain evidence="1 2">HYN0085</strain>
    </source>
</reference>
<dbReference type="KEGG" id="run:DR864_16420"/>
<protein>
    <submittedName>
        <fullName evidence="1">DUF4286 domain-containing protein</fullName>
    </submittedName>
</protein>